<evidence type="ECO:0000313" key="1">
    <source>
        <dbReference type="EMBL" id="QHT93518.1"/>
    </source>
</evidence>
<protein>
    <submittedName>
        <fullName evidence="1">Uncharacterized protein</fullName>
    </submittedName>
</protein>
<dbReference type="EMBL" id="MN740208">
    <property type="protein sequence ID" value="QHT93518.1"/>
    <property type="molecule type" value="Genomic_DNA"/>
</dbReference>
<name>A0A6C0IK23_9ZZZZ</name>
<accession>A0A6C0IK23</accession>
<proteinExistence type="predicted"/>
<dbReference type="AlphaFoldDB" id="A0A6C0IK23"/>
<sequence length="116" mass="12836">MASTRNKNTRGNYAMELAENINTQDYLLKPEYGLAEKTYNPGNGLGGAHLPNTMLANNAVDIESFLRGTGTTNLTKPEETFTADLNCVKSLNTYQREPAVVAQPFKAQTDQRPLER</sequence>
<reference evidence="1" key="1">
    <citation type="journal article" date="2020" name="Nature">
        <title>Giant virus diversity and host interactions through global metagenomics.</title>
        <authorList>
            <person name="Schulz F."/>
            <person name="Roux S."/>
            <person name="Paez-Espino D."/>
            <person name="Jungbluth S."/>
            <person name="Walsh D.A."/>
            <person name="Denef V.J."/>
            <person name="McMahon K.D."/>
            <person name="Konstantinidis K.T."/>
            <person name="Eloe-Fadrosh E.A."/>
            <person name="Kyrpides N.C."/>
            <person name="Woyke T."/>
        </authorList>
    </citation>
    <scope>NUCLEOTIDE SEQUENCE</scope>
    <source>
        <strain evidence="1">GVMAG-M-3300024252-29</strain>
    </source>
</reference>
<organism evidence="1">
    <name type="scientific">viral metagenome</name>
    <dbReference type="NCBI Taxonomy" id="1070528"/>
    <lineage>
        <taxon>unclassified sequences</taxon>
        <taxon>metagenomes</taxon>
        <taxon>organismal metagenomes</taxon>
    </lineage>
</organism>